<evidence type="ECO:0000256" key="1">
    <source>
        <dbReference type="SAM" id="MobiDB-lite"/>
    </source>
</evidence>
<evidence type="ECO:0000313" key="4">
    <source>
        <dbReference type="Proteomes" id="UP000230423"/>
    </source>
</evidence>
<dbReference type="EMBL" id="KZ347908">
    <property type="protein sequence ID" value="PIO66969.1"/>
    <property type="molecule type" value="Genomic_DNA"/>
</dbReference>
<evidence type="ECO:0000313" key="3">
    <source>
        <dbReference type="EMBL" id="PIO66969.1"/>
    </source>
</evidence>
<feature type="region of interest" description="Disordered" evidence="1">
    <location>
        <begin position="1"/>
        <end position="21"/>
    </location>
</feature>
<feature type="region of interest" description="Disordered" evidence="1">
    <location>
        <begin position="98"/>
        <end position="120"/>
    </location>
</feature>
<keyword evidence="2" id="KW-1133">Transmembrane helix</keyword>
<keyword evidence="2" id="KW-0472">Membrane</keyword>
<gene>
    <name evidence="3" type="ORF">TELCIR_11301</name>
</gene>
<dbReference type="Proteomes" id="UP000230423">
    <property type="component" value="Unassembled WGS sequence"/>
</dbReference>
<keyword evidence="2" id="KW-0812">Transmembrane</keyword>
<accession>A0A2G9U9R2</accession>
<organism evidence="3 4">
    <name type="scientific">Teladorsagia circumcincta</name>
    <name type="common">Brown stomach worm</name>
    <name type="synonym">Ostertagia circumcincta</name>
    <dbReference type="NCBI Taxonomy" id="45464"/>
    <lineage>
        <taxon>Eukaryota</taxon>
        <taxon>Metazoa</taxon>
        <taxon>Ecdysozoa</taxon>
        <taxon>Nematoda</taxon>
        <taxon>Chromadorea</taxon>
        <taxon>Rhabditida</taxon>
        <taxon>Rhabditina</taxon>
        <taxon>Rhabditomorpha</taxon>
        <taxon>Strongyloidea</taxon>
        <taxon>Trichostrongylidae</taxon>
        <taxon>Teladorsagia</taxon>
    </lineage>
</organism>
<dbReference type="OrthoDB" id="5818342at2759"/>
<dbReference type="AlphaFoldDB" id="A0A2G9U9R2"/>
<protein>
    <submittedName>
        <fullName evidence="3">Uncharacterized protein</fullName>
    </submittedName>
</protein>
<evidence type="ECO:0000256" key="2">
    <source>
        <dbReference type="SAM" id="Phobius"/>
    </source>
</evidence>
<keyword evidence="4" id="KW-1185">Reference proteome</keyword>
<feature type="compositionally biased region" description="Basic and acidic residues" evidence="1">
    <location>
        <begin position="102"/>
        <end position="111"/>
    </location>
</feature>
<name>A0A2G9U9R2_TELCI</name>
<feature type="compositionally biased region" description="Basic and acidic residues" evidence="1">
    <location>
        <begin position="10"/>
        <end position="21"/>
    </location>
</feature>
<proteinExistence type="predicted"/>
<feature type="transmembrane region" description="Helical" evidence="2">
    <location>
        <begin position="47"/>
        <end position="66"/>
    </location>
</feature>
<reference evidence="3 4" key="1">
    <citation type="submission" date="2015-09" db="EMBL/GenBank/DDBJ databases">
        <title>Draft genome of the parasitic nematode Teladorsagia circumcincta isolate WARC Sus (inbred).</title>
        <authorList>
            <person name="Mitreva M."/>
        </authorList>
    </citation>
    <scope>NUCLEOTIDE SEQUENCE [LARGE SCALE GENOMIC DNA]</scope>
    <source>
        <strain evidence="3 4">S</strain>
    </source>
</reference>
<sequence length="120" mass="13883">MHDFPSPSNFKDRSRVKVPKTKEENRILKQGYTDHNNDHLAYFNFRIIWPTLALTISVYAFFISEYDYCSSMFDKGVSGLKSVLWARSSRMIFQIPSSSEEPSGRVMDRSGFDVTSINNQ</sequence>